<evidence type="ECO:0000256" key="1">
    <source>
        <dbReference type="SAM" id="Phobius"/>
    </source>
</evidence>
<dbReference type="Proteomes" id="UP000782241">
    <property type="component" value="Unassembled WGS sequence"/>
</dbReference>
<comment type="caution">
    <text evidence="2">The sequence shown here is derived from an EMBL/GenBank/DDBJ whole genome shotgun (WGS) entry which is preliminary data.</text>
</comment>
<reference evidence="2" key="1">
    <citation type="submission" date="2021-04" db="EMBL/GenBank/DDBJ databases">
        <title>Draft genome of Fusarium avenaceum strain F156N33, isolated from an atmospheric sample in Virginia.</title>
        <authorList>
            <person name="Yang S."/>
            <person name="Vinatzer B.A."/>
            <person name="Coleman J."/>
        </authorList>
    </citation>
    <scope>NUCLEOTIDE SEQUENCE</scope>
    <source>
        <strain evidence="2">F156N33</strain>
    </source>
</reference>
<dbReference type="Gene3D" id="2.60.40.420">
    <property type="entry name" value="Cupredoxins - blue copper proteins"/>
    <property type="match status" value="1"/>
</dbReference>
<gene>
    <name evidence="2" type="ORF">KAF25_003153</name>
</gene>
<dbReference type="AlphaFoldDB" id="A0A9P7H8W2"/>
<dbReference type="SUPFAM" id="SSF49503">
    <property type="entry name" value="Cupredoxins"/>
    <property type="match status" value="1"/>
</dbReference>
<keyword evidence="3" id="KW-1185">Reference proteome</keyword>
<dbReference type="PANTHER" id="PTHR34883">
    <property type="entry name" value="SERINE-RICH PROTEIN, PUTATIVE-RELATED-RELATED"/>
    <property type="match status" value="1"/>
</dbReference>
<evidence type="ECO:0000313" key="2">
    <source>
        <dbReference type="EMBL" id="KAG5660547.1"/>
    </source>
</evidence>
<dbReference type="EMBL" id="JAGPUO010000009">
    <property type="protein sequence ID" value="KAG5660547.1"/>
    <property type="molecule type" value="Genomic_DNA"/>
</dbReference>
<dbReference type="InterPro" id="IPR008972">
    <property type="entry name" value="Cupredoxin"/>
</dbReference>
<keyword evidence="1" id="KW-0472">Membrane</keyword>
<proteinExistence type="predicted"/>
<feature type="transmembrane region" description="Helical" evidence="1">
    <location>
        <begin position="58"/>
        <end position="78"/>
    </location>
</feature>
<accession>A0A9P7H8W2</accession>
<evidence type="ECO:0000313" key="3">
    <source>
        <dbReference type="Proteomes" id="UP000782241"/>
    </source>
</evidence>
<dbReference type="CDD" id="cd00920">
    <property type="entry name" value="Cupredoxin"/>
    <property type="match status" value="1"/>
</dbReference>
<dbReference type="InterPro" id="IPR052953">
    <property type="entry name" value="Ser-rich/MCO-related"/>
</dbReference>
<feature type="transmembrane region" description="Helical" evidence="1">
    <location>
        <begin position="84"/>
        <end position="106"/>
    </location>
</feature>
<name>A0A9P7H8W2_9HYPO</name>
<organism evidence="2 3">
    <name type="scientific">Fusarium avenaceum</name>
    <dbReference type="NCBI Taxonomy" id="40199"/>
    <lineage>
        <taxon>Eukaryota</taxon>
        <taxon>Fungi</taxon>
        <taxon>Dikarya</taxon>
        <taxon>Ascomycota</taxon>
        <taxon>Pezizomycotina</taxon>
        <taxon>Sordariomycetes</taxon>
        <taxon>Hypocreomycetidae</taxon>
        <taxon>Hypocreales</taxon>
        <taxon>Nectriaceae</taxon>
        <taxon>Fusarium</taxon>
        <taxon>Fusarium tricinctum species complex</taxon>
    </lineage>
</organism>
<keyword evidence="1" id="KW-0812">Transmembrane</keyword>
<protein>
    <recommendedName>
        <fullName evidence="4">Extracellular serine-rich protein</fullName>
    </recommendedName>
</protein>
<dbReference type="PANTHER" id="PTHR34883:SF17">
    <property type="entry name" value="CUPREDOXIN"/>
    <property type="match status" value="1"/>
</dbReference>
<keyword evidence="1" id="KW-1133">Transmembrane helix</keyword>
<evidence type="ECO:0008006" key="4">
    <source>
        <dbReference type="Google" id="ProtNLM"/>
    </source>
</evidence>
<sequence length="326" mass="35631">MLLLACNSTDEPRRNLHHPFFLGLWELWGRREACFRCASKLVIGAVAATSQAVIESVYITNPSCLVFVLFLVISLISFHNQQSGPVSLCPSFFSFSFPLLNSLLFLRQGWSLRAQVAFSYLIVFLRVSHPECPFPCPQTRYPIPQSFNMYFSQIAIVALAAAAQAVDVQVVAVGRNSATNSTDIKFWPEKITAEPGTMVQFQFWAGNHTVTQSNFDNPCMPIGNIQSNVTGIYSGYMPVEASLAKGMIPTYTITIKDKKPLWLFCSKGQHCQGGMSMVINENTSANSTRSLNNYKAGSGVVTAAAADFSAPIPMLLAVGAAAMFAL</sequence>